<dbReference type="AlphaFoldDB" id="A0A1Y3GD67"/>
<keyword evidence="3 5" id="KW-1133">Transmembrane helix</keyword>
<keyword evidence="4 5" id="KW-0472">Membrane</keyword>
<dbReference type="EMBL" id="MRZU01000002">
    <property type="protein sequence ID" value="OUJ19339.1"/>
    <property type="molecule type" value="Genomic_DNA"/>
</dbReference>
<evidence type="ECO:0000256" key="4">
    <source>
        <dbReference type="ARBA" id="ARBA00023136"/>
    </source>
</evidence>
<feature type="transmembrane region" description="Helical" evidence="5">
    <location>
        <begin position="68"/>
        <end position="98"/>
    </location>
</feature>
<feature type="transmembrane region" description="Helical" evidence="5">
    <location>
        <begin position="12"/>
        <end position="30"/>
    </location>
</feature>
<evidence type="ECO:0000256" key="5">
    <source>
        <dbReference type="SAM" id="Phobius"/>
    </source>
</evidence>
<gene>
    <name evidence="6" type="ORF">AMET1_0008</name>
</gene>
<reference evidence="6 7" key="1">
    <citation type="submission" date="2016-12" db="EMBL/GenBank/DDBJ databases">
        <title>Discovery of methanogenic haloarchaea.</title>
        <authorList>
            <person name="Sorokin D.Y."/>
            <person name="Makarova K.S."/>
            <person name="Abbas B."/>
            <person name="Ferrer M."/>
            <person name="Golyshin P.N."/>
        </authorList>
    </citation>
    <scope>NUCLEOTIDE SEQUENCE [LARGE SCALE GENOMIC DNA]</scope>
    <source>
        <strain evidence="6">AMET1</strain>
    </source>
</reference>
<dbReference type="PANTHER" id="PTHR36460">
    <property type="entry name" value="UPF0132 DOMAIN PROTEIN (AFU_ORTHOLOGUE AFUA_3G10255)"/>
    <property type="match status" value="1"/>
</dbReference>
<organism evidence="6 7">
    <name type="scientific">Methanonatronarchaeum thermophilum</name>
    <dbReference type="NCBI Taxonomy" id="1927129"/>
    <lineage>
        <taxon>Archaea</taxon>
        <taxon>Methanobacteriati</taxon>
        <taxon>Methanobacteriota</taxon>
        <taxon>Methanonatronarchaeia</taxon>
        <taxon>Methanonatronarchaeales</taxon>
        <taxon>Methanonatronarchaeaceae</taxon>
        <taxon>Methanonatronarchaeum</taxon>
    </lineage>
</organism>
<sequence length="119" mass="12818">MGETSIGLDENIAGALAYLLGFVTGVILLFMEKDSQFVRYHAAQSTVIFGGLFVLAILFSVISTVLGLVGLGIITLVLWLVGIVVWLLALALWLYLMFTAYKGNKTRIPVAAGLAEKLL</sequence>
<feature type="transmembrane region" description="Helical" evidence="5">
    <location>
        <begin position="42"/>
        <end position="62"/>
    </location>
</feature>
<evidence type="ECO:0000256" key="3">
    <source>
        <dbReference type="ARBA" id="ARBA00022989"/>
    </source>
</evidence>
<dbReference type="Pfam" id="PF09685">
    <property type="entry name" value="MamF_MmsF"/>
    <property type="match status" value="1"/>
</dbReference>
<dbReference type="PANTHER" id="PTHR36460:SF1">
    <property type="entry name" value="UPF0132 DOMAIN PROTEIN (AFU_ORTHOLOGUE AFUA_3G10255)"/>
    <property type="match status" value="1"/>
</dbReference>
<evidence type="ECO:0000313" key="7">
    <source>
        <dbReference type="Proteomes" id="UP000195137"/>
    </source>
</evidence>
<proteinExistence type="predicted"/>
<evidence type="ECO:0000256" key="1">
    <source>
        <dbReference type="ARBA" id="ARBA00004141"/>
    </source>
</evidence>
<keyword evidence="2 5" id="KW-0812">Transmembrane</keyword>
<comment type="subcellular location">
    <subcellularLocation>
        <location evidence="1">Membrane</location>
        <topology evidence="1">Multi-pass membrane protein</topology>
    </subcellularLocation>
</comment>
<dbReference type="OrthoDB" id="329551at2157"/>
<keyword evidence="7" id="KW-1185">Reference proteome</keyword>
<dbReference type="RefSeq" id="WP_086636443.1">
    <property type="nucleotide sequence ID" value="NZ_MRZU01000002.1"/>
</dbReference>
<evidence type="ECO:0000256" key="2">
    <source>
        <dbReference type="ARBA" id="ARBA00022692"/>
    </source>
</evidence>
<dbReference type="Proteomes" id="UP000195137">
    <property type="component" value="Unassembled WGS sequence"/>
</dbReference>
<comment type="caution">
    <text evidence="6">The sequence shown here is derived from an EMBL/GenBank/DDBJ whole genome shotgun (WGS) entry which is preliminary data.</text>
</comment>
<protein>
    <submittedName>
        <fullName evidence="6">Tic20 family membrane protein implicated in protein translocation</fullName>
    </submittedName>
</protein>
<dbReference type="GO" id="GO:0016020">
    <property type="term" value="C:membrane"/>
    <property type="evidence" value="ECO:0007669"/>
    <property type="project" value="UniProtKB-SubCell"/>
</dbReference>
<accession>A0A1Y3GD67</accession>
<name>A0A1Y3GD67_9EURY</name>
<dbReference type="InterPro" id="IPR019109">
    <property type="entry name" value="MamF_MmsF"/>
</dbReference>
<evidence type="ECO:0000313" key="6">
    <source>
        <dbReference type="EMBL" id="OUJ19339.1"/>
    </source>
</evidence>